<protein>
    <recommendedName>
        <fullName evidence="7">Mediator of RNA polymerase II transcription subunit 1</fullName>
    </recommendedName>
    <alternativeName>
        <fullName evidence="7">Mediator complex subunit 1</fullName>
    </alternativeName>
</protein>
<evidence type="ECO:0000256" key="8">
    <source>
        <dbReference type="SAM" id="MobiDB-lite"/>
    </source>
</evidence>
<dbReference type="EMBL" id="JAHMHS010000004">
    <property type="protein sequence ID" value="KAK1731025.1"/>
    <property type="molecule type" value="Genomic_DNA"/>
</dbReference>
<evidence type="ECO:0000256" key="4">
    <source>
        <dbReference type="ARBA" id="ARBA00023159"/>
    </source>
</evidence>
<dbReference type="AlphaFoldDB" id="A0AAD8XP89"/>
<keyword evidence="3 7" id="KW-0805">Transcription regulation</keyword>
<sequence length="681" mass="74267">MATPTQMKHAASQQGRTPSQLTAATPPVSTPFSASQAHTAFSPRGPKSSPQQFKKSPATSTTLMGHPANGALNFDSPSAAAAMGALGISGGLDMGLDHAGIAGFAGLGALGSEDDKLKRFDTVIEILSLQKATGRVSEAGLERLTLRTGLTSMWDEHRSPDGRKTKMLVIAGQALTIDIELNNNIVENVSLGFPESGPVVTRHKDQAGNILLEDLQLRTDQSPLTKTLKAFSTNLERLATLDKLSVIPGVDCQEALAGIFESLERLHKWEMSKLREDPAMSGKPERFLETTAMCTKSGRPRMHSRGMVGLSIEYWTERRHVIPKAPETTRYCENMEKAWSILIGCKALDGEMFPPVRVSENWISQKVEKTEPGPEDLLVAASGPALDWLEPEPTTLPQTDDNKDSGIDVVQADGTTHKYPNVKFVATLTPSVIVPQSAWNTLHTLTGAQAQPMPLPTYTFDSISFPIPEGSHHDASELRVISCKRRVPIPSNDSTVSSRKHKNTLLIYKPVYGQTVTELSFSHPRQLVAMLPILRQYALISTLLERSFGSDISGEALPEVHENITMSDTTTTQAEYERFMSKSYDDNEQELTLDVVLTVHPSAGLHVVFPFRGATANVDLQIQQNGVVHVVSQNIVPVDGSEAAEAGKGNGKQFTPQDLGRLLEVMEDLCSWAEWIRKNLS</sequence>
<evidence type="ECO:0000313" key="11">
    <source>
        <dbReference type="Proteomes" id="UP001244207"/>
    </source>
</evidence>
<feature type="compositionally biased region" description="Polar residues" evidence="8">
    <location>
        <begin position="30"/>
        <end position="39"/>
    </location>
</feature>
<dbReference type="GO" id="GO:0016592">
    <property type="term" value="C:mediator complex"/>
    <property type="evidence" value="ECO:0007669"/>
    <property type="project" value="InterPro"/>
</dbReference>
<evidence type="ECO:0000256" key="2">
    <source>
        <dbReference type="ARBA" id="ARBA00006210"/>
    </source>
</evidence>
<dbReference type="GeneID" id="85386106"/>
<keyword evidence="6 7" id="KW-0539">Nucleus</keyword>
<keyword evidence="11" id="KW-1185">Reference proteome</keyword>
<comment type="similarity">
    <text evidence="2 7">Belongs to the Mediator complex subunit 1 family.</text>
</comment>
<organism evidence="10 11">
    <name type="scientific">Glomerella acutata</name>
    <name type="common">Colletotrichum acutatum</name>
    <dbReference type="NCBI Taxonomy" id="27357"/>
    <lineage>
        <taxon>Eukaryota</taxon>
        <taxon>Fungi</taxon>
        <taxon>Dikarya</taxon>
        <taxon>Ascomycota</taxon>
        <taxon>Pezizomycotina</taxon>
        <taxon>Sordariomycetes</taxon>
        <taxon>Hypocreomycetidae</taxon>
        <taxon>Glomerellales</taxon>
        <taxon>Glomerellaceae</taxon>
        <taxon>Colletotrichum</taxon>
        <taxon>Colletotrichum acutatum species complex</taxon>
    </lineage>
</organism>
<dbReference type="Proteomes" id="UP001244207">
    <property type="component" value="Unassembled WGS sequence"/>
</dbReference>
<feature type="region of interest" description="Disordered" evidence="8">
    <location>
        <begin position="1"/>
        <end position="64"/>
    </location>
</feature>
<dbReference type="GO" id="GO:0045944">
    <property type="term" value="P:positive regulation of transcription by RNA polymerase II"/>
    <property type="evidence" value="ECO:0007669"/>
    <property type="project" value="UniProtKB-ARBA"/>
</dbReference>
<name>A0AAD8XP89_GLOAC</name>
<evidence type="ECO:0000313" key="10">
    <source>
        <dbReference type="EMBL" id="KAK1731025.1"/>
    </source>
</evidence>
<keyword evidence="4 7" id="KW-0010">Activator</keyword>
<evidence type="ECO:0000256" key="6">
    <source>
        <dbReference type="ARBA" id="ARBA00023242"/>
    </source>
</evidence>
<evidence type="ECO:0000256" key="3">
    <source>
        <dbReference type="ARBA" id="ARBA00023015"/>
    </source>
</evidence>
<comment type="subcellular location">
    <subcellularLocation>
        <location evidence="1 7">Nucleus</location>
    </subcellularLocation>
</comment>
<feature type="domain" description="Mediator complex subunit Med1" evidence="9">
    <location>
        <begin position="121"/>
        <end position="549"/>
    </location>
</feature>
<dbReference type="RefSeq" id="XP_060371080.1">
    <property type="nucleotide sequence ID" value="XM_060502207.1"/>
</dbReference>
<dbReference type="GO" id="GO:0003712">
    <property type="term" value="F:transcription coregulator activity"/>
    <property type="evidence" value="ECO:0007669"/>
    <property type="project" value="InterPro"/>
</dbReference>
<dbReference type="Pfam" id="PF10744">
    <property type="entry name" value="Med1"/>
    <property type="match status" value="1"/>
</dbReference>
<keyword evidence="5 7" id="KW-0804">Transcription</keyword>
<gene>
    <name evidence="10" type="ORF">BDZ83DRAFT_294520</name>
</gene>
<proteinExistence type="inferred from homology"/>
<accession>A0AAD8XP89</accession>
<evidence type="ECO:0000256" key="7">
    <source>
        <dbReference type="RuleBase" id="RU364059"/>
    </source>
</evidence>
<comment type="caution">
    <text evidence="10">The sequence shown here is derived from an EMBL/GenBank/DDBJ whole genome shotgun (WGS) entry which is preliminary data.</text>
</comment>
<feature type="compositionally biased region" description="Polar residues" evidence="8">
    <location>
        <begin position="48"/>
        <end position="63"/>
    </location>
</feature>
<feature type="compositionally biased region" description="Polar residues" evidence="8">
    <location>
        <begin position="1"/>
        <end position="23"/>
    </location>
</feature>
<evidence type="ECO:0000256" key="5">
    <source>
        <dbReference type="ARBA" id="ARBA00023163"/>
    </source>
</evidence>
<reference evidence="10" key="1">
    <citation type="submission" date="2021-12" db="EMBL/GenBank/DDBJ databases">
        <title>Comparative genomics, transcriptomics and evolutionary studies reveal genomic signatures of adaptation to plant cell wall in hemibiotrophic fungi.</title>
        <authorList>
            <consortium name="DOE Joint Genome Institute"/>
            <person name="Baroncelli R."/>
            <person name="Diaz J.F."/>
            <person name="Benocci T."/>
            <person name="Peng M."/>
            <person name="Battaglia E."/>
            <person name="Haridas S."/>
            <person name="Andreopoulos W."/>
            <person name="Labutti K."/>
            <person name="Pangilinan J."/>
            <person name="Floch G.L."/>
            <person name="Makela M.R."/>
            <person name="Henrissat B."/>
            <person name="Grigoriev I.V."/>
            <person name="Crouch J.A."/>
            <person name="De Vries R.P."/>
            <person name="Sukno S.A."/>
            <person name="Thon M.R."/>
        </authorList>
    </citation>
    <scope>NUCLEOTIDE SEQUENCE</scope>
    <source>
        <strain evidence="10">CBS 112980</strain>
    </source>
</reference>
<dbReference type="InterPro" id="IPR019680">
    <property type="entry name" value="Mediator_Med1"/>
</dbReference>
<dbReference type="PANTHER" id="PTHR35041">
    <property type="entry name" value="MEDIATOR OF RNA POLYMERASE II TRANSCRIPTION SUBUNIT 1"/>
    <property type="match status" value="1"/>
</dbReference>
<evidence type="ECO:0000256" key="1">
    <source>
        <dbReference type="ARBA" id="ARBA00004123"/>
    </source>
</evidence>
<dbReference type="PANTHER" id="PTHR35041:SF4">
    <property type="entry name" value="MEDIATOR OF RNA POLYMERASE II TRANSCRIPTION SUBUNIT 1"/>
    <property type="match status" value="1"/>
</dbReference>
<evidence type="ECO:0000259" key="9">
    <source>
        <dbReference type="Pfam" id="PF10744"/>
    </source>
</evidence>
<comment type="function">
    <text evidence="7">Component of the Mediator complex, a coactivator involved in the regulated transcription of nearly all RNA polymerase II-dependent genes. Mediator functions as a bridge to convey information from gene-specific regulatory proteins to the basal RNA polymerase II transcription machinery. Mediator is recruited to promoters by direct interactions with regulatory proteins and serves as a scaffold for the assembly of a functional preinitiation complex with RNA polymerase II and the general transcription factors.</text>
</comment>